<protein>
    <submittedName>
        <fullName evidence="2">Uncharacterized protein</fullName>
    </submittedName>
</protein>
<evidence type="ECO:0000313" key="2">
    <source>
        <dbReference type="EMBL" id="KAK8962254.1"/>
    </source>
</evidence>
<feature type="chain" id="PRO_5045790904" evidence="1">
    <location>
        <begin position="27"/>
        <end position="130"/>
    </location>
</feature>
<comment type="caution">
    <text evidence="2">The sequence shown here is derived from an EMBL/GenBank/DDBJ whole genome shotgun (WGS) entry which is preliminary data.</text>
</comment>
<reference evidence="2 3" key="1">
    <citation type="journal article" date="2022" name="Nat. Plants">
        <title>Genomes of leafy and leafless Platanthera orchids illuminate the evolution of mycoheterotrophy.</title>
        <authorList>
            <person name="Li M.H."/>
            <person name="Liu K.W."/>
            <person name="Li Z."/>
            <person name="Lu H.C."/>
            <person name="Ye Q.L."/>
            <person name="Zhang D."/>
            <person name="Wang J.Y."/>
            <person name="Li Y.F."/>
            <person name="Zhong Z.M."/>
            <person name="Liu X."/>
            <person name="Yu X."/>
            <person name="Liu D.K."/>
            <person name="Tu X.D."/>
            <person name="Liu B."/>
            <person name="Hao Y."/>
            <person name="Liao X.Y."/>
            <person name="Jiang Y.T."/>
            <person name="Sun W.H."/>
            <person name="Chen J."/>
            <person name="Chen Y.Q."/>
            <person name="Ai Y."/>
            <person name="Zhai J.W."/>
            <person name="Wu S.S."/>
            <person name="Zhou Z."/>
            <person name="Hsiao Y.Y."/>
            <person name="Wu W.L."/>
            <person name="Chen Y.Y."/>
            <person name="Lin Y.F."/>
            <person name="Hsu J.L."/>
            <person name="Li C.Y."/>
            <person name="Wang Z.W."/>
            <person name="Zhao X."/>
            <person name="Zhong W.Y."/>
            <person name="Ma X.K."/>
            <person name="Ma L."/>
            <person name="Huang J."/>
            <person name="Chen G.Z."/>
            <person name="Huang M.Z."/>
            <person name="Huang L."/>
            <person name="Peng D.H."/>
            <person name="Luo Y.B."/>
            <person name="Zou S.Q."/>
            <person name="Chen S.P."/>
            <person name="Lan S."/>
            <person name="Tsai W.C."/>
            <person name="Van de Peer Y."/>
            <person name="Liu Z.J."/>
        </authorList>
    </citation>
    <scope>NUCLEOTIDE SEQUENCE [LARGE SCALE GENOMIC DNA]</scope>
    <source>
        <strain evidence="2">Lor288</strain>
    </source>
</reference>
<keyword evidence="3" id="KW-1185">Reference proteome</keyword>
<evidence type="ECO:0000256" key="1">
    <source>
        <dbReference type="SAM" id="SignalP"/>
    </source>
</evidence>
<sequence length="130" mass="14189">MTTIITKLNELAAILLVVTTQSTVHASNRSAWHGGGGREHGDGVEKVSTELAKVATKEKALVEECGGLLSQVQELQSRKIVILDFEVEIPPVVIDQCDYAQLIEATILKDSFDYYFGGRKEEDETISGPV</sequence>
<evidence type="ECO:0000313" key="3">
    <source>
        <dbReference type="Proteomes" id="UP001412067"/>
    </source>
</evidence>
<keyword evidence="1" id="KW-0732">Signal</keyword>
<gene>
    <name evidence="2" type="ORF">KSP40_PGU005016</name>
</gene>
<accession>A0ABR2MF42</accession>
<organism evidence="2 3">
    <name type="scientific">Platanthera guangdongensis</name>
    <dbReference type="NCBI Taxonomy" id="2320717"/>
    <lineage>
        <taxon>Eukaryota</taxon>
        <taxon>Viridiplantae</taxon>
        <taxon>Streptophyta</taxon>
        <taxon>Embryophyta</taxon>
        <taxon>Tracheophyta</taxon>
        <taxon>Spermatophyta</taxon>
        <taxon>Magnoliopsida</taxon>
        <taxon>Liliopsida</taxon>
        <taxon>Asparagales</taxon>
        <taxon>Orchidaceae</taxon>
        <taxon>Orchidoideae</taxon>
        <taxon>Orchideae</taxon>
        <taxon>Orchidinae</taxon>
        <taxon>Platanthera</taxon>
    </lineage>
</organism>
<dbReference type="EMBL" id="JBBWWR010000008">
    <property type="protein sequence ID" value="KAK8962254.1"/>
    <property type="molecule type" value="Genomic_DNA"/>
</dbReference>
<proteinExistence type="predicted"/>
<name>A0ABR2MF42_9ASPA</name>
<feature type="signal peptide" evidence="1">
    <location>
        <begin position="1"/>
        <end position="26"/>
    </location>
</feature>
<dbReference type="Proteomes" id="UP001412067">
    <property type="component" value="Unassembled WGS sequence"/>
</dbReference>